<dbReference type="GO" id="GO:0005634">
    <property type="term" value="C:nucleus"/>
    <property type="evidence" value="ECO:0007669"/>
    <property type="project" value="UniProtKB-SubCell"/>
</dbReference>
<proteinExistence type="predicted"/>
<evidence type="ECO:0000256" key="7">
    <source>
        <dbReference type="SAM" id="MobiDB-lite"/>
    </source>
</evidence>
<dbReference type="PANTHER" id="PTHR47287:SF15">
    <property type="entry name" value="ZINC FINGER PROTEIN 3-LIKE"/>
    <property type="match status" value="1"/>
</dbReference>
<keyword evidence="10" id="KW-1185">Reference proteome</keyword>
<dbReference type="OMA" id="TPPFYGM"/>
<dbReference type="EMBL" id="LT934115">
    <property type="protein sequence ID" value="VAH69529.1"/>
    <property type="molecule type" value="Genomic_DNA"/>
</dbReference>
<dbReference type="SUPFAM" id="SSF57667">
    <property type="entry name" value="beta-beta-alpha zinc fingers"/>
    <property type="match status" value="1"/>
</dbReference>
<feature type="compositionally biased region" description="Polar residues" evidence="7">
    <location>
        <begin position="253"/>
        <end position="262"/>
    </location>
</feature>
<sequence>MGPSSRTASMEGVKGEGEGEGEEAEEVQPANEGLSAPSLELNLVGALALVENAAAEEKGKAESVVAAGPSVEPKAAVVVAGGENRRTFKCNYCQRKFYTSQALGGHQNAHKRERSIAKRAAAGRGGDPAAGLYGAANHHLRYATAWPYSAAGRSFLAQGSPTPPFYGMQMHHPGWGAAPQPYLAGLARLAGAHRPMYRPEAYGYSASSRAPISAFPETAPGVTGISRAGASGSGSDNGGDHSINELKKKEETASNIDLTLKL</sequence>
<keyword evidence="2" id="KW-0479">Metal-binding</keyword>
<dbReference type="InterPro" id="IPR013087">
    <property type="entry name" value="Znf_C2H2_type"/>
</dbReference>
<dbReference type="GO" id="GO:0009788">
    <property type="term" value="P:negative regulation of abscisic acid-activated signaling pathway"/>
    <property type="evidence" value="ECO:0007669"/>
    <property type="project" value="InterPro"/>
</dbReference>
<keyword evidence="5" id="KW-0539">Nucleus</keyword>
<keyword evidence="3 6" id="KW-0863">Zinc-finger</keyword>
<dbReference type="Gene3D" id="3.30.160.60">
    <property type="entry name" value="Classic Zinc Finger"/>
    <property type="match status" value="1"/>
</dbReference>
<dbReference type="InterPro" id="IPR044246">
    <property type="entry name" value="ZFP3-like"/>
</dbReference>
<feature type="domain" description="C2H2-type" evidence="8">
    <location>
        <begin position="88"/>
        <end position="115"/>
    </location>
</feature>
<name>A0A9R0S0P0_TRITD</name>
<evidence type="ECO:0000256" key="5">
    <source>
        <dbReference type="ARBA" id="ARBA00023242"/>
    </source>
</evidence>
<dbReference type="GO" id="GO:0008270">
    <property type="term" value="F:zinc ion binding"/>
    <property type="evidence" value="ECO:0007669"/>
    <property type="project" value="UniProtKB-KW"/>
</dbReference>
<evidence type="ECO:0000259" key="8">
    <source>
        <dbReference type="PROSITE" id="PS50157"/>
    </source>
</evidence>
<evidence type="ECO:0000256" key="3">
    <source>
        <dbReference type="ARBA" id="ARBA00022771"/>
    </source>
</evidence>
<dbReference type="PANTHER" id="PTHR47287">
    <property type="entry name" value="C2H2 AND C2HC ZINC FINGERS SUPERFAMILY PROTEIN"/>
    <property type="match status" value="1"/>
</dbReference>
<evidence type="ECO:0000256" key="6">
    <source>
        <dbReference type="PROSITE-ProRule" id="PRU00042"/>
    </source>
</evidence>
<dbReference type="Gramene" id="TRITD3Av1G273230.1">
    <property type="protein sequence ID" value="TRITD3Av1G273230.1"/>
    <property type="gene ID" value="TRITD3Av1G273230"/>
</dbReference>
<comment type="subcellular location">
    <subcellularLocation>
        <location evidence="1">Nucleus</location>
    </subcellularLocation>
</comment>
<dbReference type="PROSITE" id="PS00028">
    <property type="entry name" value="ZINC_FINGER_C2H2_1"/>
    <property type="match status" value="1"/>
</dbReference>
<keyword evidence="4" id="KW-0862">Zinc</keyword>
<dbReference type="PROSITE" id="PS50157">
    <property type="entry name" value="ZINC_FINGER_C2H2_2"/>
    <property type="match status" value="1"/>
</dbReference>
<evidence type="ECO:0000313" key="9">
    <source>
        <dbReference type="EMBL" id="VAH69529.1"/>
    </source>
</evidence>
<organism evidence="9 10">
    <name type="scientific">Triticum turgidum subsp. durum</name>
    <name type="common">Durum wheat</name>
    <name type="synonym">Triticum durum</name>
    <dbReference type="NCBI Taxonomy" id="4567"/>
    <lineage>
        <taxon>Eukaryota</taxon>
        <taxon>Viridiplantae</taxon>
        <taxon>Streptophyta</taxon>
        <taxon>Embryophyta</taxon>
        <taxon>Tracheophyta</taxon>
        <taxon>Spermatophyta</taxon>
        <taxon>Magnoliopsida</taxon>
        <taxon>Liliopsida</taxon>
        <taxon>Poales</taxon>
        <taxon>Poaceae</taxon>
        <taxon>BOP clade</taxon>
        <taxon>Pooideae</taxon>
        <taxon>Triticodae</taxon>
        <taxon>Triticeae</taxon>
        <taxon>Triticinae</taxon>
        <taxon>Triticum</taxon>
    </lineage>
</organism>
<feature type="compositionally biased region" description="Basic and acidic residues" evidence="7">
    <location>
        <begin position="238"/>
        <end position="252"/>
    </location>
</feature>
<evidence type="ECO:0000256" key="2">
    <source>
        <dbReference type="ARBA" id="ARBA00022723"/>
    </source>
</evidence>
<evidence type="ECO:0000256" key="1">
    <source>
        <dbReference type="ARBA" id="ARBA00004123"/>
    </source>
</evidence>
<dbReference type="AlphaFoldDB" id="A0A9R0S0P0"/>
<dbReference type="InterPro" id="IPR036236">
    <property type="entry name" value="Znf_C2H2_sf"/>
</dbReference>
<dbReference type="Proteomes" id="UP000324705">
    <property type="component" value="Chromosome 3A"/>
</dbReference>
<evidence type="ECO:0000313" key="10">
    <source>
        <dbReference type="Proteomes" id="UP000324705"/>
    </source>
</evidence>
<protein>
    <recommendedName>
        <fullName evidence="8">C2H2-type domain-containing protein</fullName>
    </recommendedName>
</protein>
<feature type="region of interest" description="Disordered" evidence="7">
    <location>
        <begin position="1"/>
        <end position="35"/>
    </location>
</feature>
<reference evidence="9 10" key="1">
    <citation type="submission" date="2017-09" db="EMBL/GenBank/DDBJ databases">
        <authorList>
            <consortium name="International Durum Wheat Genome Sequencing Consortium (IDWGSC)"/>
            <person name="Milanesi L."/>
        </authorList>
    </citation>
    <scope>NUCLEOTIDE SEQUENCE [LARGE SCALE GENOMIC DNA]</scope>
    <source>
        <strain evidence="10">cv. Svevo</strain>
    </source>
</reference>
<evidence type="ECO:0000256" key="4">
    <source>
        <dbReference type="ARBA" id="ARBA00022833"/>
    </source>
</evidence>
<feature type="region of interest" description="Disordered" evidence="7">
    <location>
        <begin position="223"/>
        <end position="262"/>
    </location>
</feature>
<gene>
    <name evidence="9" type="ORF">TRITD_3Av1G273230</name>
</gene>
<accession>A0A9R0S0P0</accession>